<evidence type="ECO:0008006" key="4">
    <source>
        <dbReference type="Google" id="ProtNLM"/>
    </source>
</evidence>
<keyword evidence="3" id="KW-1185">Reference proteome</keyword>
<dbReference type="AlphaFoldDB" id="A0A853ENX7"/>
<feature type="chain" id="PRO_5038787563" description="Lactococcin 972 family bacteriocin" evidence="1">
    <location>
        <begin position="25"/>
        <end position="100"/>
    </location>
</feature>
<comment type="caution">
    <text evidence="2">The sequence shown here is derived from an EMBL/GenBank/DDBJ whole genome shotgun (WGS) entry which is preliminary data.</text>
</comment>
<organism evidence="2 3">
    <name type="scientific">Sanguibacter inulinus</name>
    <dbReference type="NCBI Taxonomy" id="60922"/>
    <lineage>
        <taxon>Bacteria</taxon>
        <taxon>Bacillati</taxon>
        <taxon>Actinomycetota</taxon>
        <taxon>Actinomycetes</taxon>
        <taxon>Micrococcales</taxon>
        <taxon>Sanguibacteraceae</taxon>
        <taxon>Sanguibacter</taxon>
    </lineage>
</organism>
<reference evidence="2 3" key="1">
    <citation type="submission" date="2020-07" db="EMBL/GenBank/DDBJ databases">
        <title>MOT database genomes.</title>
        <authorList>
            <person name="Joseph S."/>
            <person name="Aduse-Opoku J."/>
            <person name="Hashim A."/>
            <person name="Wade W."/>
            <person name="Curtis M."/>
        </authorList>
    </citation>
    <scope>NUCLEOTIDE SEQUENCE [LARGE SCALE GENOMIC DNA]</scope>
    <source>
        <strain evidence="2 3">DSM 100099</strain>
    </source>
</reference>
<gene>
    <name evidence="2" type="ORF">HZZ10_00335</name>
</gene>
<evidence type="ECO:0000313" key="2">
    <source>
        <dbReference type="EMBL" id="NYS91987.1"/>
    </source>
</evidence>
<dbReference type="Proteomes" id="UP000561011">
    <property type="component" value="Unassembled WGS sequence"/>
</dbReference>
<evidence type="ECO:0000313" key="3">
    <source>
        <dbReference type="Proteomes" id="UP000561011"/>
    </source>
</evidence>
<evidence type="ECO:0000256" key="1">
    <source>
        <dbReference type="SAM" id="SignalP"/>
    </source>
</evidence>
<dbReference type="EMBL" id="JACBYE010000001">
    <property type="protein sequence ID" value="NYS91987.1"/>
    <property type="molecule type" value="Genomic_DNA"/>
</dbReference>
<sequence length="100" mass="10379">MKMSLKTRACGILAAVALTTGAFSGVGSVVTAAPAEAAASCTVTNLGWWSVKNSTCSSARHFNDMTNKTRTYAGWVGKGKTSSQLSCWSTAVGYGFGFQI</sequence>
<dbReference type="RefSeq" id="WP_179911991.1">
    <property type="nucleotide sequence ID" value="NZ_JACBYE010000001.1"/>
</dbReference>
<name>A0A853ENX7_9MICO</name>
<protein>
    <recommendedName>
        <fullName evidence="4">Lactococcin 972 family bacteriocin</fullName>
    </recommendedName>
</protein>
<keyword evidence="1" id="KW-0732">Signal</keyword>
<proteinExistence type="predicted"/>
<feature type="signal peptide" evidence="1">
    <location>
        <begin position="1"/>
        <end position="24"/>
    </location>
</feature>
<accession>A0A853ENX7</accession>